<dbReference type="InterPro" id="IPR058593">
    <property type="entry name" value="ARB_07466-like_C"/>
</dbReference>
<dbReference type="Pfam" id="PF26571">
    <property type="entry name" value="VldE"/>
    <property type="match status" value="1"/>
</dbReference>
<dbReference type="RefSeq" id="WP_068922273.1">
    <property type="nucleotide sequence ID" value="NZ_BMQP01000028.1"/>
</dbReference>
<evidence type="ECO:0000313" key="3">
    <source>
        <dbReference type="EMBL" id="GIH88286.1"/>
    </source>
</evidence>
<gene>
    <name evidence="3" type="ORF">Pro02_66940</name>
</gene>
<evidence type="ECO:0000259" key="2">
    <source>
        <dbReference type="Pfam" id="PF26571"/>
    </source>
</evidence>
<feature type="region of interest" description="Disordered" evidence="1">
    <location>
        <begin position="42"/>
        <end position="105"/>
    </location>
</feature>
<feature type="domain" description="ARB-07466-like C-terminal" evidence="2">
    <location>
        <begin position="106"/>
        <end position="217"/>
    </location>
</feature>
<reference evidence="3" key="1">
    <citation type="submission" date="2021-01" db="EMBL/GenBank/DDBJ databases">
        <title>Whole genome shotgun sequence of Planobispora rosea NBRC 15558.</title>
        <authorList>
            <person name="Komaki H."/>
            <person name="Tamura T."/>
        </authorList>
    </citation>
    <scope>NUCLEOTIDE SEQUENCE</scope>
    <source>
        <strain evidence="3">NBRC 15558</strain>
    </source>
</reference>
<keyword evidence="4" id="KW-1185">Reference proteome</keyword>
<comment type="caution">
    <text evidence="3">The sequence shown here is derived from an EMBL/GenBank/DDBJ whole genome shotgun (WGS) entry which is preliminary data.</text>
</comment>
<dbReference type="Proteomes" id="UP000655044">
    <property type="component" value="Unassembled WGS sequence"/>
</dbReference>
<protein>
    <recommendedName>
        <fullName evidence="2">ARB-07466-like C-terminal domain-containing protein</fullName>
    </recommendedName>
</protein>
<evidence type="ECO:0000313" key="4">
    <source>
        <dbReference type="Proteomes" id="UP000655044"/>
    </source>
</evidence>
<proteinExistence type="predicted"/>
<sequence length="226" mass="23450">MTEGIAAIQARVAVLQSQFAQITPRSGVSSAQQFATRLTTEQQKAAAAGTTSTSPSAPAAGASGTSGTASTSATTGTTGTNGTTGTTGTTATEKAHEHSKVLGGGDRITATMKKVIDDVDAKFGPFPTIGAWRADGGMPGSDHPTGKAADFMITTGGRMPSSAKLKEGWEVANYVKDNAGKLGIKYIIFAQHIWSPARADEGWRLMEDRGSVTQNHFDHVHISVEK</sequence>
<dbReference type="EMBL" id="BOOI01000078">
    <property type="protein sequence ID" value="GIH88286.1"/>
    <property type="molecule type" value="Genomic_DNA"/>
</dbReference>
<dbReference type="AlphaFoldDB" id="A0A8J3S4K3"/>
<accession>A0A8J3S4K3</accession>
<feature type="compositionally biased region" description="Low complexity" evidence="1">
    <location>
        <begin position="45"/>
        <end position="92"/>
    </location>
</feature>
<organism evidence="3 4">
    <name type="scientific">Planobispora rosea</name>
    <dbReference type="NCBI Taxonomy" id="35762"/>
    <lineage>
        <taxon>Bacteria</taxon>
        <taxon>Bacillati</taxon>
        <taxon>Actinomycetota</taxon>
        <taxon>Actinomycetes</taxon>
        <taxon>Streptosporangiales</taxon>
        <taxon>Streptosporangiaceae</taxon>
        <taxon>Planobispora</taxon>
    </lineage>
</organism>
<name>A0A8J3S4K3_PLARO</name>
<evidence type="ECO:0000256" key="1">
    <source>
        <dbReference type="SAM" id="MobiDB-lite"/>
    </source>
</evidence>